<protein>
    <recommendedName>
        <fullName evidence="4">Gliding motility-associated C-terminal domain-containing protein</fullName>
    </recommendedName>
</protein>
<dbReference type="AlphaFoldDB" id="A0A1J7BN06"/>
<dbReference type="RefSeq" id="WP_071638640.1">
    <property type="nucleotide sequence ID" value="NZ_MLFK01000011.1"/>
</dbReference>
<accession>A0A1J7BN06</accession>
<evidence type="ECO:0000313" key="3">
    <source>
        <dbReference type="Proteomes" id="UP000182826"/>
    </source>
</evidence>
<reference evidence="2 3" key="1">
    <citation type="submission" date="2016-10" db="EMBL/GenBank/DDBJ databases">
        <title>Draft Genome Sequence of Rhizobacteria Flavobacterium johnsoniae CI04.</title>
        <authorList>
            <person name="Bravo J.I."/>
            <person name="Lozano G.L."/>
            <person name="Handelsman J."/>
        </authorList>
    </citation>
    <scope>NUCLEOTIDE SEQUENCE [LARGE SCALE GENOMIC DNA]</scope>
    <source>
        <strain evidence="2 3">CI04</strain>
    </source>
</reference>
<proteinExistence type="predicted"/>
<keyword evidence="3" id="KW-1185">Reference proteome</keyword>
<dbReference type="EMBL" id="MLFK01000011">
    <property type="protein sequence ID" value="OIV39965.1"/>
    <property type="molecule type" value="Genomic_DNA"/>
</dbReference>
<evidence type="ECO:0000256" key="1">
    <source>
        <dbReference type="SAM" id="SignalP"/>
    </source>
</evidence>
<dbReference type="Pfam" id="PF13585">
    <property type="entry name" value="CHU_C"/>
    <property type="match status" value="1"/>
</dbReference>
<name>A0A1J7BN06_FLAJO</name>
<evidence type="ECO:0000313" key="2">
    <source>
        <dbReference type="EMBL" id="OIV39965.1"/>
    </source>
</evidence>
<comment type="caution">
    <text evidence="2">The sequence shown here is derived from an EMBL/GenBank/DDBJ whole genome shotgun (WGS) entry which is preliminary data.</text>
</comment>
<sequence length="418" mass="46075">MKLEIKNICFIPALLFSGVLPAQTVNTGDLYIANGTIMSTIGAMDNKSSGNLFNDGDFFLYSHYNNDGLVTFSTGATTGTTHMRGLFGSQDISGKMPMDWYDAEFFNVKAQPAFHLSNEVSISGTSDFQQGILDDDNFGGLLIFENGAKPINVNDQSHVDGKVQKNGDESFIYPIGDKNKYRFSGISAPEAVLSSFTGKFFYENSNSLYPHTKKSKEISIINNQEYWTLDKTSSNSDVMLTLSWDESSSTPVYILAAPQSDIHIVRWDASKNLWVDEGGVVDSVNKTVTTPVNVSGYNVFTTARVDESLIVLPCNTITVYNAVSPNGDDKNEYFKIDGLSDCSAGNTVEIYNRWGVKVFETTNYGSNGNVFRGYSEGRTTVSKGELLPAGTYFYILNFKNKTAGYPMIKKSGYLYLTN</sequence>
<dbReference type="Proteomes" id="UP000182826">
    <property type="component" value="Unassembled WGS sequence"/>
</dbReference>
<organism evidence="2 3">
    <name type="scientific">Flavobacterium johnsoniae</name>
    <name type="common">Cytophaga johnsonae</name>
    <dbReference type="NCBI Taxonomy" id="986"/>
    <lineage>
        <taxon>Bacteria</taxon>
        <taxon>Pseudomonadati</taxon>
        <taxon>Bacteroidota</taxon>
        <taxon>Flavobacteriia</taxon>
        <taxon>Flavobacteriales</taxon>
        <taxon>Flavobacteriaceae</taxon>
        <taxon>Flavobacterium</taxon>
    </lineage>
</organism>
<evidence type="ECO:0008006" key="4">
    <source>
        <dbReference type="Google" id="ProtNLM"/>
    </source>
</evidence>
<feature type="chain" id="PRO_5009643421" description="Gliding motility-associated C-terminal domain-containing protein" evidence="1">
    <location>
        <begin position="23"/>
        <end position="418"/>
    </location>
</feature>
<keyword evidence="1" id="KW-0732">Signal</keyword>
<dbReference type="OrthoDB" id="1489185at2"/>
<feature type="signal peptide" evidence="1">
    <location>
        <begin position="1"/>
        <end position="22"/>
    </location>
</feature>
<gene>
    <name evidence="2" type="ORF">BKM63_21420</name>
</gene>